<feature type="domain" description="Mannose-1-phosphate guanyltransferase C-terminal" evidence="5">
    <location>
        <begin position="94"/>
        <end position="181"/>
    </location>
</feature>
<dbReference type="CDD" id="cd03360">
    <property type="entry name" value="LbH_AT_putative"/>
    <property type="match status" value="1"/>
</dbReference>
<dbReference type="InterPro" id="IPR056729">
    <property type="entry name" value="GMPPB_C"/>
</dbReference>
<dbReference type="PANTHER" id="PTHR43300">
    <property type="entry name" value="ACETYLTRANSFERASE"/>
    <property type="match status" value="1"/>
</dbReference>
<feature type="site" description="Increases basicity of active site His" evidence="2">
    <location>
        <position position="140"/>
    </location>
</feature>
<name>A0A413INT3_9BACT</name>
<dbReference type="InterPro" id="IPR011004">
    <property type="entry name" value="Trimer_LpxA-like_sf"/>
</dbReference>
<dbReference type="SUPFAM" id="SSF51161">
    <property type="entry name" value="Trimeric LpxA-like enzymes"/>
    <property type="match status" value="1"/>
</dbReference>
<dbReference type="InterPro" id="IPR050179">
    <property type="entry name" value="Trans_hexapeptide_repeat"/>
</dbReference>
<keyword evidence="6" id="KW-0808">Transferase</keyword>
<sequence length="210" mass="22621">MKELIIIGAGGMGRTIFDMARECMGYGEKFVIKGFLDDDSKALDGFKGYPPILGSIKDYEIQPKDVFTWSMGNIQSRKRCCEAIISRGGEFITLIHNTVRLGTNAKVGRGSIIAAFACLGADAKVGDFVLVQAYSVIAHDVNVGNWARIDTHVVCVGGTEVKEEATVYTNSVLNHKVVVEKGAIVAACSFVIKKVQAGTTVYGNPAKRLV</sequence>
<evidence type="ECO:0000256" key="1">
    <source>
        <dbReference type="ARBA" id="ARBA00007274"/>
    </source>
</evidence>
<evidence type="ECO:0000313" key="7">
    <source>
        <dbReference type="Proteomes" id="UP000286063"/>
    </source>
</evidence>
<comment type="caution">
    <text evidence="6">The sequence shown here is derived from an EMBL/GenBank/DDBJ whole genome shotgun (WGS) entry which is preliminary data.</text>
</comment>
<evidence type="ECO:0000259" key="4">
    <source>
        <dbReference type="Pfam" id="PF17836"/>
    </source>
</evidence>
<feature type="binding site" evidence="3">
    <location>
        <position position="72"/>
    </location>
    <ligand>
        <name>substrate</name>
    </ligand>
</feature>
<feature type="domain" description="PglD N-terminal" evidence="4">
    <location>
        <begin position="4"/>
        <end position="83"/>
    </location>
</feature>
<dbReference type="PANTHER" id="PTHR43300:SF7">
    <property type="entry name" value="UDP-N-ACETYLBACILLOSAMINE N-ACETYLTRANSFERASE"/>
    <property type="match status" value="1"/>
</dbReference>
<accession>A0A413INT3</accession>
<proteinExistence type="inferred from homology"/>
<dbReference type="Gene3D" id="3.40.50.20">
    <property type="match status" value="1"/>
</dbReference>
<evidence type="ECO:0000313" key="6">
    <source>
        <dbReference type="EMBL" id="RGY18587.1"/>
    </source>
</evidence>
<evidence type="ECO:0000256" key="2">
    <source>
        <dbReference type="PIRSR" id="PIRSR620019-1"/>
    </source>
</evidence>
<comment type="similarity">
    <text evidence="1">Belongs to the transferase hexapeptide repeat family.</text>
</comment>
<dbReference type="GO" id="GO:0016740">
    <property type="term" value="F:transferase activity"/>
    <property type="evidence" value="ECO:0007669"/>
    <property type="project" value="UniProtKB-KW"/>
</dbReference>
<evidence type="ECO:0000256" key="3">
    <source>
        <dbReference type="PIRSR" id="PIRSR620019-2"/>
    </source>
</evidence>
<dbReference type="AlphaFoldDB" id="A0A413INT3"/>
<dbReference type="Proteomes" id="UP000286063">
    <property type="component" value="Unassembled WGS sequence"/>
</dbReference>
<dbReference type="Gene3D" id="2.160.10.10">
    <property type="entry name" value="Hexapeptide repeat proteins"/>
    <property type="match status" value="1"/>
</dbReference>
<dbReference type="Pfam" id="PF17836">
    <property type="entry name" value="PglD_N"/>
    <property type="match status" value="1"/>
</dbReference>
<organism evidence="6 7">
    <name type="scientific">Butyricimonas virosa</name>
    <dbReference type="NCBI Taxonomy" id="544645"/>
    <lineage>
        <taxon>Bacteria</taxon>
        <taxon>Pseudomonadati</taxon>
        <taxon>Bacteroidota</taxon>
        <taxon>Bacteroidia</taxon>
        <taxon>Bacteroidales</taxon>
        <taxon>Odoribacteraceae</taxon>
        <taxon>Butyricimonas</taxon>
    </lineage>
</organism>
<reference evidence="6 7" key="1">
    <citation type="submission" date="2018-08" db="EMBL/GenBank/DDBJ databases">
        <title>A genome reference for cultivated species of the human gut microbiota.</title>
        <authorList>
            <person name="Zou Y."/>
            <person name="Xue W."/>
            <person name="Luo G."/>
        </authorList>
    </citation>
    <scope>NUCLEOTIDE SEQUENCE [LARGE SCALE GENOMIC DNA]</scope>
    <source>
        <strain evidence="6 7">OF02-7</strain>
    </source>
</reference>
<feature type="active site" description="Proton acceptor" evidence="2">
    <location>
        <position position="139"/>
    </location>
</feature>
<dbReference type="RefSeq" id="WP_117774953.1">
    <property type="nucleotide sequence ID" value="NZ_CALZYG010000028.1"/>
</dbReference>
<protein>
    <submittedName>
        <fullName evidence="6">Sialic acid O-acetyltransferase</fullName>
    </submittedName>
</protein>
<dbReference type="OrthoDB" id="708224at2"/>
<dbReference type="EMBL" id="QSCR01000011">
    <property type="protein sequence ID" value="RGY18587.1"/>
    <property type="molecule type" value="Genomic_DNA"/>
</dbReference>
<evidence type="ECO:0000259" key="5">
    <source>
        <dbReference type="Pfam" id="PF25087"/>
    </source>
</evidence>
<dbReference type="InterPro" id="IPR020019">
    <property type="entry name" value="AcTrfase_PglD-like"/>
</dbReference>
<gene>
    <name evidence="6" type="ORF">DXA50_08115</name>
</gene>
<dbReference type="InterPro" id="IPR041561">
    <property type="entry name" value="PglD_N"/>
</dbReference>
<dbReference type="Pfam" id="PF25087">
    <property type="entry name" value="GMPPB_C"/>
    <property type="match status" value="1"/>
</dbReference>